<dbReference type="STRING" id="1349421.OI18_00070"/>
<keyword evidence="3" id="KW-0418">Kinase</keyword>
<sequence length="294" mass="32564">MKETKTIACFGEILWDILPTGKVLGGAPLNACYHISKLGINSAMISRIGRDDLGREIKEELAAREINDRYTQEDADHVSGQVLAFPDAAGVMTYQFVDDVAWDHIQADKDNRTLVEQADYFVYGSLVARGEVSRKTLFELLKLANIKVLDINLRKPYYTGDMIELLLGEANLLKVNDDELQLLAKWFLESGTEEEWLQELAAKFNLDDILVTKGPNGATAWIDNRYWTHPGYPAKVQDTIGSGDSFLAAYLTARIRQADPADALDQANRLASYITTLAGGCPTYDAADAGLLIQ</sequence>
<proteinExistence type="inferred from homology"/>
<organism evidence="5 6">
    <name type="scientific">Flavihumibacter solisilvae</name>
    <dbReference type="NCBI Taxonomy" id="1349421"/>
    <lineage>
        <taxon>Bacteria</taxon>
        <taxon>Pseudomonadati</taxon>
        <taxon>Bacteroidota</taxon>
        <taxon>Chitinophagia</taxon>
        <taxon>Chitinophagales</taxon>
        <taxon>Chitinophagaceae</taxon>
        <taxon>Flavihumibacter</taxon>
    </lineage>
</organism>
<dbReference type="Proteomes" id="UP000031408">
    <property type="component" value="Unassembled WGS sequence"/>
</dbReference>
<evidence type="ECO:0000256" key="3">
    <source>
        <dbReference type="ARBA" id="ARBA00022777"/>
    </source>
</evidence>
<reference evidence="5 6" key="1">
    <citation type="submission" date="2014-11" db="EMBL/GenBank/DDBJ databases">
        <title>Genome sequence of Flavihumibacter solisilvae 3-3.</title>
        <authorList>
            <person name="Zhou G."/>
            <person name="Li M."/>
            <person name="Wang G."/>
        </authorList>
    </citation>
    <scope>NUCLEOTIDE SEQUENCE [LARGE SCALE GENOMIC DNA]</scope>
    <source>
        <strain evidence="5 6">3-3</strain>
    </source>
</reference>
<dbReference type="InterPro" id="IPR011611">
    <property type="entry name" value="PfkB_dom"/>
</dbReference>
<dbReference type="PANTHER" id="PTHR43085:SF57">
    <property type="entry name" value="CARBOHYDRATE KINASE PFKB DOMAIN-CONTAINING PROTEIN"/>
    <property type="match status" value="1"/>
</dbReference>
<dbReference type="CDD" id="cd01167">
    <property type="entry name" value="bac_FRK"/>
    <property type="match status" value="1"/>
</dbReference>
<dbReference type="SUPFAM" id="SSF53613">
    <property type="entry name" value="Ribokinase-like"/>
    <property type="match status" value="1"/>
</dbReference>
<gene>
    <name evidence="5" type="ORF">OI18_00070</name>
</gene>
<comment type="caution">
    <text evidence="5">The sequence shown here is derived from an EMBL/GenBank/DDBJ whole genome shotgun (WGS) entry which is preliminary data.</text>
</comment>
<dbReference type="GO" id="GO:0016301">
    <property type="term" value="F:kinase activity"/>
    <property type="evidence" value="ECO:0007669"/>
    <property type="project" value="UniProtKB-KW"/>
</dbReference>
<evidence type="ECO:0000256" key="1">
    <source>
        <dbReference type="ARBA" id="ARBA00010688"/>
    </source>
</evidence>
<dbReference type="PANTHER" id="PTHR43085">
    <property type="entry name" value="HEXOKINASE FAMILY MEMBER"/>
    <property type="match status" value="1"/>
</dbReference>
<comment type="similarity">
    <text evidence="1">Belongs to the carbohydrate kinase PfkB family.</text>
</comment>
<dbReference type="Pfam" id="PF00294">
    <property type="entry name" value="PfkB"/>
    <property type="match status" value="1"/>
</dbReference>
<keyword evidence="6" id="KW-1185">Reference proteome</keyword>
<name>A0A0C1IPP7_9BACT</name>
<keyword evidence="2" id="KW-0808">Transferase</keyword>
<protein>
    <recommendedName>
        <fullName evidence="4">Carbohydrate kinase PfkB domain-containing protein</fullName>
    </recommendedName>
</protein>
<dbReference type="AlphaFoldDB" id="A0A0C1IPP7"/>
<dbReference type="RefSeq" id="WP_039135947.1">
    <property type="nucleotide sequence ID" value="NZ_JSVC01000001.1"/>
</dbReference>
<dbReference type="InterPro" id="IPR002173">
    <property type="entry name" value="Carboh/pur_kinase_PfkB_CS"/>
</dbReference>
<feature type="domain" description="Carbohydrate kinase PfkB" evidence="4">
    <location>
        <begin position="22"/>
        <end position="281"/>
    </location>
</feature>
<dbReference type="EMBL" id="JSVC01000001">
    <property type="protein sequence ID" value="KIC96210.1"/>
    <property type="molecule type" value="Genomic_DNA"/>
</dbReference>
<evidence type="ECO:0000313" key="5">
    <source>
        <dbReference type="EMBL" id="KIC96210.1"/>
    </source>
</evidence>
<dbReference type="InterPro" id="IPR050306">
    <property type="entry name" value="PfkB_Carbo_kinase"/>
</dbReference>
<dbReference type="InterPro" id="IPR029056">
    <property type="entry name" value="Ribokinase-like"/>
</dbReference>
<dbReference type="OrthoDB" id="9813569at2"/>
<dbReference type="Gene3D" id="3.40.1190.20">
    <property type="match status" value="1"/>
</dbReference>
<evidence type="ECO:0000313" key="6">
    <source>
        <dbReference type="Proteomes" id="UP000031408"/>
    </source>
</evidence>
<dbReference type="PROSITE" id="PS00584">
    <property type="entry name" value="PFKB_KINASES_2"/>
    <property type="match status" value="1"/>
</dbReference>
<evidence type="ECO:0000259" key="4">
    <source>
        <dbReference type="Pfam" id="PF00294"/>
    </source>
</evidence>
<evidence type="ECO:0000256" key="2">
    <source>
        <dbReference type="ARBA" id="ARBA00022679"/>
    </source>
</evidence>
<accession>A0A0C1IPP7</accession>